<protein>
    <submittedName>
        <fullName evidence="2">Uncharacterized protein</fullName>
    </submittedName>
</protein>
<dbReference type="OrthoDB" id="6759118at2759"/>
<proteinExistence type="predicted"/>
<sequence length="238" mass="26662">MFVPKIFLLLGFALFVSAENDLDTGYEILRCANKAMRAGVPELGVPPHDPFVAFKNISWTGDIGDASTSIDVDTLRWYGLADWDISAKQISDDADDEAFFDYTIHWPVFTISGNYKTTVKELFLAQKYKGSFKLVMEKPKWTGRIKSGKIQPNATVDNYTVSWHVPDINVSISGLGLIGNVIALAIQKVIQTTDLIGNVVEDFLKMRFNTVWYPTGNFWVLMQWCKDNSGSTALPSFN</sequence>
<feature type="signal peptide" evidence="1">
    <location>
        <begin position="1"/>
        <end position="18"/>
    </location>
</feature>
<evidence type="ECO:0000256" key="1">
    <source>
        <dbReference type="SAM" id="SignalP"/>
    </source>
</evidence>
<dbReference type="InterPro" id="IPR038606">
    <property type="entry name" value="To_sf"/>
</dbReference>
<dbReference type="Gene3D" id="3.15.10.30">
    <property type="entry name" value="Haemolymph juvenile hormone binding protein"/>
    <property type="match status" value="1"/>
</dbReference>
<dbReference type="Proteomes" id="UP001153709">
    <property type="component" value="Chromosome 1"/>
</dbReference>
<keyword evidence="1" id="KW-0732">Signal</keyword>
<dbReference type="InterPro" id="IPR010562">
    <property type="entry name" value="Haemolymph_juvenile_hormone-bd"/>
</dbReference>
<dbReference type="PANTHER" id="PTHR11008:SF41">
    <property type="entry name" value="RE70318P"/>
    <property type="match status" value="1"/>
</dbReference>
<reference evidence="2" key="1">
    <citation type="submission" date="2022-01" db="EMBL/GenBank/DDBJ databases">
        <authorList>
            <person name="King R."/>
        </authorList>
    </citation>
    <scope>NUCLEOTIDE SEQUENCE</scope>
</reference>
<name>A0A9N9X4B6_DIABA</name>
<organism evidence="2 3">
    <name type="scientific">Diabrotica balteata</name>
    <name type="common">Banded cucumber beetle</name>
    <dbReference type="NCBI Taxonomy" id="107213"/>
    <lineage>
        <taxon>Eukaryota</taxon>
        <taxon>Metazoa</taxon>
        <taxon>Ecdysozoa</taxon>
        <taxon>Arthropoda</taxon>
        <taxon>Hexapoda</taxon>
        <taxon>Insecta</taxon>
        <taxon>Pterygota</taxon>
        <taxon>Neoptera</taxon>
        <taxon>Endopterygota</taxon>
        <taxon>Coleoptera</taxon>
        <taxon>Polyphaga</taxon>
        <taxon>Cucujiformia</taxon>
        <taxon>Chrysomeloidea</taxon>
        <taxon>Chrysomelidae</taxon>
        <taxon>Galerucinae</taxon>
        <taxon>Diabroticina</taxon>
        <taxon>Diabroticites</taxon>
        <taxon>Diabrotica</taxon>
    </lineage>
</organism>
<gene>
    <name evidence="2" type="ORF">DIABBA_LOCUS847</name>
</gene>
<feature type="chain" id="PRO_5040139502" evidence="1">
    <location>
        <begin position="19"/>
        <end position="238"/>
    </location>
</feature>
<dbReference type="GO" id="GO:0005615">
    <property type="term" value="C:extracellular space"/>
    <property type="evidence" value="ECO:0007669"/>
    <property type="project" value="TreeGrafter"/>
</dbReference>
<accession>A0A9N9X4B6</accession>
<evidence type="ECO:0000313" key="2">
    <source>
        <dbReference type="EMBL" id="CAG9826762.1"/>
    </source>
</evidence>
<dbReference type="EMBL" id="OU898276">
    <property type="protein sequence ID" value="CAG9826762.1"/>
    <property type="molecule type" value="Genomic_DNA"/>
</dbReference>
<dbReference type="Pfam" id="PF06585">
    <property type="entry name" value="JHBP"/>
    <property type="match status" value="1"/>
</dbReference>
<evidence type="ECO:0000313" key="3">
    <source>
        <dbReference type="Proteomes" id="UP001153709"/>
    </source>
</evidence>
<dbReference type="AlphaFoldDB" id="A0A9N9X4B6"/>
<dbReference type="PANTHER" id="PTHR11008">
    <property type="entry name" value="PROTEIN TAKEOUT-LIKE PROTEIN"/>
    <property type="match status" value="1"/>
</dbReference>
<keyword evidence="3" id="KW-1185">Reference proteome</keyword>